<proteinExistence type="inferred from homology"/>
<dbReference type="GO" id="GO:0051015">
    <property type="term" value="F:actin filament binding"/>
    <property type="evidence" value="ECO:0007669"/>
    <property type="project" value="TreeGrafter"/>
</dbReference>
<feature type="compositionally biased region" description="Low complexity" evidence="8">
    <location>
        <begin position="1147"/>
        <end position="1162"/>
    </location>
</feature>
<dbReference type="OrthoDB" id="6108017at2759"/>
<protein>
    <recommendedName>
        <fullName evidence="12">Myosin motor domain-containing protein</fullName>
    </recommendedName>
</protein>
<dbReference type="PANTHER" id="PTHR13140:SF706">
    <property type="entry name" value="DILUTE CLASS UNCONVENTIONAL MYOSIN, ISOFORM C"/>
    <property type="match status" value="1"/>
</dbReference>
<evidence type="ECO:0000259" key="9">
    <source>
        <dbReference type="PROSITE" id="PS50195"/>
    </source>
</evidence>
<dbReference type="Gene3D" id="3.30.1520.10">
    <property type="entry name" value="Phox-like domain"/>
    <property type="match status" value="1"/>
</dbReference>
<dbReference type="GO" id="GO:0016020">
    <property type="term" value="C:membrane"/>
    <property type="evidence" value="ECO:0007669"/>
    <property type="project" value="TreeGrafter"/>
</dbReference>
<dbReference type="Gene3D" id="3.40.850.10">
    <property type="entry name" value="Kinesin motor domain"/>
    <property type="match status" value="1"/>
</dbReference>
<dbReference type="SMART" id="SM00015">
    <property type="entry name" value="IQ"/>
    <property type="match status" value="3"/>
</dbReference>
<feature type="region of interest" description="Disordered" evidence="8">
    <location>
        <begin position="1137"/>
        <end position="1180"/>
    </location>
</feature>
<dbReference type="STRING" id="112090.W4GW79"/>
<keyword evidence="2 6" id="KW-0067">ATP-binding</keyword>
<evidence type="ECO:0000313" key="11">
    <source>
        <dbReference type="EMBL" id="ETV83158.1"/>
    </source>
</evidence>
<evidence type="ECO:0008006" key="12">
    <source>
        <dbReference type="Google" id="ProtNLM"/>
    </source>
</evidence>
<evidence type="ECO:0000256" key="6">
    <source>
        <dbReference type="PROSITE-ProRule" id="PRU00782"/>
    </source>
</evidence>
<dbReference type="InterPro" id="IPR036961">
    <property type="entry name" value="Kinesin_motor_dom_sf"/>
</dbReference>
<dbReference type="Gene3D" id="1.20.120.720">
    <property type="entry name" value="Myosin VI head, motor domain, U50 subdomain"/>
    <property type="match status" value="1"/>
</dbReference>
<dbReference type="Pfam" id="PF00787">
    <property type="entry name" value="PX"/>
    <property type="match status" value="1"/>
</dbReference>
<dbReference type="GO" id="GO:0035091">
    <property type="term" value="F:phosphatidylinositol binding"/>
    <property type="evidence" value="ECO:0007669"/>
    <property type="project" value="InterPro"/>
</dbReference>
<dbReference type="RefSeq" id="XP_009826588.1">
    <property type="nucleotide sequence ID" value="XM_009828286.1"/>
</dbReference>
<feature type="compositionally biased region" description="Polar residues" evidence="8">
    <location>
        <begin position="887"/>
        <end position="896"/>
    </location>
</feature>
<feature type="domain" description="PX" evidence="9">
    <location>
        <begin position="1001"/>
        <end position="1122"/>
    </location>
</feature>
<dbReference type="GeneID" id="20805956"/>
<dbReference type="AlphaFoldDB" id="W4GW79"/>
<evidence type="ECO:0000256" key="4">
    <source>
        <dbReference type="ARBA" id="ARBA00023175"/>
    </source>
</evidence>
<evidence type="ECO:0000256" key="1">
    <source>
        <dbReference type="ARBA" id="ARBA00022741"/>
    </source>
</evidence>
<dbReference type="PROSITE" id="PS50195">
    <property type="entry name" value="PX"/>
    <property type="match status" value="1"/>
</dbReference>
<dbReference type="SUPFAM" id="SSF52540">
    <property type="entry name" value="P-loop containing nucleoside triphosphate hydrolases"/>
    <property type="match status" value="1"/>
</dbReference>
<dbReference type="GO" id="GO:0016459">
    <property type="term" value="C:myosin complex"/>
    <property type="evidence" value="ECO:0007669"/>
    <property type="project" value="UniProtKB-KW"/>
</dbReference>
<keyword evidence="5 6" id="KW-0009">Actin-binding</keyword>
<dbReference type="FunFam" id="1.10.10.820:FF:000001">
    <property type="entry name" value="Myosin heavy chain"/>
    <property type="match status" value="1"/>
</dbReference>
<dbReference type="InterPro" id="IPR001609">
    <property type="entry name" value="Myosin_head_motor_dom-like"/>
</dbReference>
<dbReference type="VEuPathDB" id="FungiDB:H257_03960"/>
<dbReference type="CDD" id="cd06093">
    <property type="entry name" value="PX_domain"/>
    <property type="match status" value="1"/>
</dbReference>
<feature type="coiled-coil region" evidence="7">
    <location>
        <begin position="943"/>
        <end position="1000"/>
    </location>
</feature>
<sequence>MQRRESLSSSTGGTLVWVPHDKQVWKRAQVLQRISEFLIQVTLVADDTSDAYDPENGTVKTYDVRDIAKLAGEVSATAMPICNTFSKLGVPDMCTLNHLHEPAVLKNLQLRHSLFVPYTYTGQICIAVNPYKWLDLYRKDLYEKYLELPRNDLAPHPFALSSSSYIDMQENGIEQSILVSGESGAGKTETVKIMMNHLASISGGGAHGSLVIDQVLKSNPLLEAFGNAKTKRNDNSSRFGKFAQLQFNAEGLLVGARCETYLLEKSRVVGQAVGERNYHIFYQVFSLPHDVKKTLCLDGSVGDYAYVMVGEGSKVDDVDDSEYLQETKDAMDTIGIDYREQQGIFEVVSAILNLGELAFKAESSDTSSVLSLDRLHVIANLLQTDGAALERILTNRTMAARGETFTIPLSADQAADLRDAFAKGVYSQLFDWLVARVNNAICSATRNVKHHIGLLDIFGFESFDHNGFEQLCINYANEKLQQKFNSDIFKTVQTEYVAEGIPLELVSFDDNQPILDLIEGRMGLVDLLNETGVLAKATDAAFVGKIHEAFSTHKSFEKVRANPMQFKVRHYAGDVTYNGDNFLDKNKDTLPPDMLELLAASTSPFVRDVFPSLDTKSHQKPGRRQGFLVGATIANSFRRQLGELMDQIAKTTTQYVRCIKPNANKSATEFDRQMVVDQLRCAGVIAAIRISRAAFPNRLSLVEFAKRFDVICPSKLRHAAPAVMVMGLLEKLGITDTKSSQNAKFAIGKSKVYFSSGLLQYLEEQRTVVLRAQAVRIQAHMHGYAKRKQFKAVINAVRTIQTKVRGWLARRRWLLLCRGFPRLQAAFRGGVQRRRFRVLVAETRERHLLAQAQAKAELALSLQRQQQQQFDHLPSPEVALATTSVSPTQTTANNSPYFHGDIPDSPKSKYPTAESSVSTKMRDEWTKIVDEASATAEQARVAAKEAMHLNAALQVENEQLKVKLAKNAREYADDDLRMENERLRAQLSALQSKIIRADEVALLAAKVVDTRITYRDGKQFVEYKLQIETNIRGTLFVWHRYSTFRNLASTLQTKNGYARKDIPELPNKTLFNNFTDKTVQERVEKLNAFLEAATNADYLQWGIRIDAETCVYKRRVKGGSGGSSSYRDSMVSRDTMANAIPTGHSPTNSDHSTNSMSSVTSSSRDEGSLLRRSFFGRSKR</sequence>
<feature type="region of interest" description="Actin-binding" evidence="6">
    <location>
        <begin position="641"/>
        <end position="663"/>
    </location>
</feature>
<dbReference type="PANTHER" id="PTHR13140">
    <property type="entry name" value="MYOSIN"/>
    <property type="match status" value="1"/>
</dbReference>
<dbReference type="Pfam" id="PF00063">
    <property type="entry name" value="Myosin_head"/>
    <property type="match status" value="1"/>
</dbReference>
<keyword evidence="7" id="KW-0175">Coiled coil</keyword>
<gene>
    <name evidence="11" type="ORF">H257_03960</name>
</gene>
<dbReference type="Gene3D" id="1.20.5.190">
    <property type="match status" value="1"/>
</dbReference>
<feature type="binding site" evidence="6">
    <location>
        <begin position="181"/>
        <end position="188"/>
    </location>
    <ligand>
        <name>ATP</name>
        <dbReference type="ChEBI" id="CHEBI:30616"/>
    </ligand>
</feature>
<evidence type="ECO:0000256" key="7">
    <source>
        <dbReference type="SAM" id="Coils"/>
    </source>
</evidence>
<dbReference type="GO" id="GO:0005737">
    <property type="term" value="C:cytoplasm"/>
    <property type="evidence" value="ECO:0007669"/>
    <property type="project" value="TreeGrafter"/>
</dbReference>
<keyword evidence="4 6" id="KW-0505">Motor protein</keyword>
<evidence type="ECO:0000256" key="2">
    <source>
        <dbReference type="ARBA" id="ARBA00022840"/>
    </source>
</evidence>
<dbReference type="PRINTS" id="PR00193">
    <property type="entry name" value="MYOSINHEAVY"/>
</dbReference>
<dbReference type="SMART" id="SM00242">
    <property type="entry name" value="MYSc"/>
    <property type="match status" value="1"/>
</dbReference>
<evidence type="ECO:0000256" key="8">
    <source>
        <dbReference type="SAM" id="MobiDB-lite"/>
    </source>
</evidence>
<accession>W4GW79</accession>
<dbReference type="InterPro" id="IPR036871">
    <property type="entry name" value="PX_dom_sf"/>
</dbReference>
<dbReference type="SUPFAM" id="SSF64268">
    <property type="entry name" value="PX domain"/>
    <property type="match status" value="1"/>
</dbReference>
<dbReference type="InterPro" id="IPR027417">
    <property type="entry name" value="P-loop_NTPase"/>
</dbReference>
<dbReference type="PROSITE" id="PS51456">
    <property type="entry name" value="MYOSIN_MOTOR"/>
    <property type="match status" value="1"/>
</dbReference>
<evidence type="ECO:0000256" key="5">
    <source>
        <dbReference type="ARBA" id="ARBA00023203"/>
    </source>
</evidence>
<keyword evidence="3 6" id="KW-0518">Myosin</keyword>
<dbReference type="EMBL" id="KI913120">
    <property type="protein sequence ID" value="ETV83158.1"/>
    <property type="molecule type" value="Genomic_DNA"/>
</dbReference>
<evidence type="ECO:0000256" key="3">
    <source>
        <dbReference type="ARBA" id="ARBA00023123"/>
    </source>
</evidence>
<comment type="similarity">
    <text evidence="6">Belongs to the TRAFAC class myosin-kinesin ATPase superfamily. Myosin family.</text>
</comment>
<evidence type="ECO:0000259" key="10">
    <source>
        <dbReference type="PROSITE" id="PS51456"/>
    </source>
</evidence>
<dbReference type="GO" id="GO:0000146">
    <property type="term" value="F:microfilament motor activity"/>
    <property type="evidence" value="ECO:0007669"/>
    <property type="project" value="TreeGrafter"/>
</dbReference>
<feature type="region of interest" description="Disordered" evidence="8">
    <location>
        <begin position="887"/>
        <end position="916"/>
    </location>
</feature>
<keyword evidence="1 6" id="KW-0547">Nucleotide-binding</keyword>
<dbReference type="PROSITE" id="PS50096">
    <property type="entry name" value="IQ"/>
    <property type="match status" value="3"/>
</dbReference>
<dbReference type="GO" id="GO:0005524">
    <property type="term" value="F:ATP binding"/>
    <property type="evidence" value="ECO:0007669"/>
    <property type="project" value="UniProtKB-UniRule"/>
</dbReference>
<dbReference type="Gene3D" id="1.10.10.820">
    <property type="match status" value="1"/>
</dbReference>
<dbReference type="InterPro" id="IPR000048">
    <property type="entry name" value="IQ_motif_EF-hand-BS"/>
</dbReference>
<dbReference type="Gene3D" id="1.20.58.530">
    <property type="match status" value="1"/>
</dbReference>
<organism evidence="11">
    <name type="scientific">Aphanomyces astaci</name>
    <name type="common">Crayfish plague agent</name>
    <dbReference type="NCBI Taxonomy" id="112090"/>
    <lineage>
        <taxon>Eukaryota</taxon>
        <taxon>Sar</taxon>
        <taxon>Stramenopiles</taxon>
        <taxon>Oomycota</taxon>
        <taxon>Saprolegniomycetes</taxon>
        <taxon>Saprolegniales</taxon>
        <taxon>Verrucalvaceae</taxon>
        <taxon>Aphanomyces</taxon>
    </lineage>
</organism>
<dbReference type="CDD" id="cd00124">
    <property type="entry name" value="MYSc"/>
    <property type="match status" value="1"/>
</dbReference>
<dbReference type="GO" id="GO:0007015">
    <property type="term" value="P:actin filament organization"/>
    <property type="evidence" value="ECO:0007669"/>
    <property type="project" value="TreeGrafter"/>
</dbReference>
<dbReference type="Gene3D" id="3.30.70.1590">
    <property type="match status" value="1"/>
</dbReference>
<name>W4GW79_APHAT</name>
<dbReference type="InterPro" id="IPR001683">
    <property type="entry name" value="PX_dom"/>
</dbReference>
<feature type="domain" description="Myosin motor" evidence="10">
    <location>
        <begin position="88"/>
        <end position="767"/>
    </location>
</feature>
<reference evidence="11" key="1">
    <citation type="submission" date="2013-12" db="EMBL/GenBank/DDBJ databases">
        <title>The Genome Sequence of Aphanomyces astaci APO3.</title>
        <authorList>
            <consortium name="The Broad Institute Genomics Platform"/>
            <person name="Russ C."/>
            <person name="Tyler B."/>
            <person name="van West P."/>
            <person name="Dieguez-Uribeondo J."/>
            <person name="Young S.K."/>
            <person name="Zeng Q."/>
            <person name="Gargeya S."/>
            <person name="Fitzgerald M."/>
            <person name="Abouelleil A."/>
            <person name="Alvarado L."/>
            <person name="Chapman S.B."/>
            <person name="Gainer-Dewar J."/>
            <person name="Goldberg J."/>
            <person name="Griggs A."/>
            <person name="Gujja S."/>
            <person name="Hansen M."/>
            <person name="Howarth C."/>
            <person name="Imamovic A."/>
            <person name="Ireland A."/>
            <person name="Larimer J."/>
            <person name="McCowan C."/>
            <person name="Murphy C."/>
            <person name="Pearson M."/>
            <person name="Poon T.W."/>
            <person name="Priest M."/>
            <person name="Roberts A."/>
            <person name="Saif S."/>
            <person name="Shea T."/>
            <person name="Sykes S."/>
            <person name="Wortman J."/>
            <person name="Nusbaum C."/>
            <person name="Birren B."/>
        </authorList>
    </citation>
    <scope>NUCLEOTIDE SEQUENCE [LARGE SCALE GENOMIC DNA]</scope>
    <source>
        <strain evidence="11">APO3</strain>
    </source>
</reference>